<proteinExistence type="predicted"/>
<reference evidence="2 3" key="1">
    <citation type="journal article" date="2011" name="J. Bacteriol.">
        <title>Genome sequence of the verrucomicrobium Opitutus terrae PB90-1, an abundant inhabitant of rice paddy soil ecosystems.</title>
        <authorList>
            <person name="van Passel M.W."/>
            <person name="Kant R."/>
            <person name="Palva A."/>
            <person name="Copeland A."/>
            <person name="Lucas S."/>
            <person name="Lapidus A."/>
            <person name="Glavina del Rio T."/>
            <person name="Pitluck S."/>
            <person name="Goltsman E."/>
            <person name="Clum A."/>
            <person name="Sun H."/>
            <person name="Schmutz J."/>
            <person name="Larimer F.W."/>
            <person name="Land M.L."/>
            <person name="Hauser L."/>
            <person name="Kyrpides N."/>
            <person name="Mikhailova N."/>
            <person name="Richardson P.P."/>
            <person name="Janssen P.H."/>
            <person name="de Vos W.M."/>
            <person name="Smidt H."/>
        </authorList>
    </citation>
    <scope>NUCLEOTIDE SEQUENCE [LARGE SCALE GENOMIC DNA]</scope>
    <source>
        <strain evidence="3">DSM 11246 / JCM 15787 / PB90-1</strain>
    </source>
</reference>
<dbReference type="Gene3D" id="2.30.110.10">
    <property type="entry name" value="Electron Transport, Fmn-binding Protein, Chain A"/>
    <property type="match status" value="1"/>
</dbReference>
<dbReference type="Proteomes" id="UP000007013">
    <property type="component" value="Chromosome"/>
</dbReference>
<dbReference type="Pfam" id="PF01243">
    <property type="entry name" value="PNPOx_N"/>
    <property type="match status" value="1"/>
</dbReference>
<accession>B1ZUK9</accession>
<gene>
    <name evidence="2" type="ordered locus">Oter_0763</name>
</gene>
<protein>
    <submittedName>
        <fullName evidence="2">Pyridoxamine 5'-phosphate oxidase-related FMN-binding</fullName>
    </submittedName>
</protein>
<dbReference type="SUPFAM" id="SSF50475">
    <property type="entry name" value="FMN-binding split barrel"/>
    <property type="match status" value="1"/>
</dbReference>
<dbReference type="RefSeq" id="WP_012373590.1">
    <property type="nucleotide sequence ID" value="NC_010571.1"/>
</dbReference>
<sequence length="211" mass="23448">MRREFLRTLATPTVQAAQARYYGTSRVPAPGPVTQSLGSEEQAFIAARDSFYLATVSENGWPYVQHRGGPKGFLRVVGPAQLAFADYNGNRQLLTTGNVQAHRRVALFLMDYAARERLKILGHARVLPATEAGEWIPQLAVPPRTVVERVFLIDVVGFDWNCPKYITPRFTAEEVTAMTAPLRERIAELERALAERRSAQGSVVAARLPET</sequence>
<organism evidence="2 3">
    <name type="scientific">Opitutus terrae (strain DSM 11246 / JCM 15787 / PB90-1)</name>
    <dbReference type="NCBI Taxonomy" id="452637"/>
    <lineage>
        <taxon>Bacteria</taxon>
        <taxon>Pseudomonadati</taxon>
        <taxon>Verrucomicrobiota</taxon>
        <taxon>Opitutia</taxon>
        <taxon>Opitutales</taxon>
        <taxon>Opitutaceae</taxon>
        <taxon>Opitutus</taxon>
    </lineage>
</organism>
<name>B1ZUK9_OPITP</name>
<dbReference type="eggNOG" id="COG3576">
    <property type="taxonomic scope" value="Bacteria"/>
</dbReference>
<dbReference type="HOGENOM" id="CLU_098597_0_0_0"/>
<evidence type="ECO:0000313" key="3">
    <source>
        <dbReference type="Proteomes" id="UP000007013"/>
    </source>
</evidence>
<dbReference type="InterPro" id="IPR012349">
    <property type="entry name" value="Split_barrel_FMN-bd"/>
</dbReference>
<evidence type="ECO:0000313" key="2">
    <source>
        <dbReference type="EMBL" id="ACB74052.1"/>
    </source>
</evidence>
<dbReference type="AlphaFoldDB" id="B1ZUK9"/>
<dbReference type="KEGG" id="ote:Oter_0763"/>
<evidence type="ECO:0000259" key="1">
    <source>
        <dbReference type="Pfam" id="PF01243"/>
    </source>
</evidence>
<dbReference type="PANTHER" id="PTHR42815">
    <property type="entry name" value="FAD-BINDING, PUTATIVE (AFU_ORTHOLOGUE AFUA_6G07600)-RELATED"/>
    <property type="match status" value="1"/>
</dbReference>
<dbReference type="EMBL" id="CP001032">
    <property type="protein sequence ID" value="ACB74052.1"/>
    <property type="molecule type" value="Genomic_DNA"/>
</dbReference>
<dbReference type="STRING" id="452637.Oter_0763"/>
<keyword evidence="3" id="KW-1185">Reference proteome</keyword>
<dbReference type="PANTHER" id="PTHR42815:SF2">
    <property type="entry name" value="FAD-BINDING, PUTATIVE (AFU_ORTHOLOGUE AFUA_6G07600)-RELATED"/>
    <property type="match status" value="1"/>
</dbReference>
<feature type="domain" description="Pyridoxamine 5'-phosphate oxidase N-terminal" evidence="1">
    <location>
        <begin position="40"/>
        <end position="138"/>
    </location>
</feature>
<dbReference type="OrthoDB" id="9796486at2"/>
<dbReference type="InterPro" id="IPR011576">
    <property type="entry name" value="Pyridox_Oxase_N"/>
</dbReference>